<dbReference type="InterPro" id="IPR021848">
    <property type="entry name" value="HODM_asu-like"/>
</dbReference>
<dbReference type="EMBL" id="KV429041">
    <property type="protein sequence ID" value="KZT72269.1"/>
    <property type="molecule type" value="Genomic_DNA"/>
</dbReference>
<dbReference type="Proteomes" id="UP000076727">
    <property type="component" value="Unassembled WGS sequence"/>
</dbReference>
<dbReference type="Pfam" id="PF11927">
    <property type="entry name" value="HODM_asu-like"/>
    <property type="match status" value="1"/>
</dbReference>
<sequence>MSYTFNVGGFTLNIGRDQLLGLLLAGLALKAVLAVRRARAQVPAPPILPATNKAGDAEKEPKALRYGAAKEGGAWDATGPGYLPDPDPLLDFDLSMATLRDYVYVNKVLRYPYFQTMAHQPLHINDWIEIDKEYQWYLDQKARVIKEQGRVVVDSLPENDAACTELLETLVDYLPKRYPTLFDAIPSENPGPVPNGIHNRVTGETFTNISDLKGIDALMVVTRLVKDDFLMGREREDGKVYLVGGVIVFPGSYLLSEKIGQPLHQLHAHVPHFNKMLASVERTMVRFAPDRPFERCSWWVADDRELFWHNIISNDVREDLHPKDMFLRFDHQTFRKLPKTKGIMFGVHPVLKRMEDLADNPLVPALLAKIHTDSDETLMKYKSVAKYQHKLVPYLQLLTEQQIAKGLIKCVHSLEGCSAWSDRTDRREDIENVVNFREHPNAGEAWKGTAALSS</sequence>
<protein>
    <submittedName>
        <fullName evidence="1">Uncharacterized protein</fullName>
    </submittedName>
</protein>
<evidence type="ECO:0000313" key="2">
    <source>
        <dbReference type="Proteomes" id="UP000076727"/>
    </source>
</evidence>
<name>A0A165SNR5_9APHY</name>
<gene>
    <name evidence="1" type="ORF">DAEQUDRAFT_27471</name>
</gene>
<dbReference type="OrthoDB" id="5043642at2759"/>
<accession>A0A165SNR5</accession>
<evidence type="ECO:0000313" key="1">
    <source>
        <dbReference type="EMBL" id="KZT72269.1"/>
    </source>
</evidence>
<proteinExistence type="predicted"/>
<organism evidence="1 2">
    <name type="scientific">Daedalea quercina L-15889</name>
    <dbReference type="NCBI Taxonomy" id="1314783"/>
    <lineage>
        <taxon>Eukaryota</taxon>
        <taxon>Fungi</taxon>
        <taxon>Dikarya</taxon>
        <taxon>Basidiomycota</taxon>
        <taxon>Agaricomycotina</taxon>
        <taxon>Agaricomycetes</taxon>
        <taxon>Polyporales</taxon>
        <taxon>Fomitopsis</taxon>
    </lineage>
</organism>
<dbReference type="STRING" id="1314783.A0A165SNR5"/>
<reference evidence="1 2" key="1">
    <citation type="journal article" date="2016" name="Mol. Biol. Evol.">
        <title>Comparative Genomics of Early-Diverging Mushroom-Forming Fungi Provides Insights into the Origins of Lignocellulose Decay Capabilities.</title>
        <authorList>
            <person name="Nagy L.G."/>
            <person name="Riley R."/>
            <person name="Tritt A."/>
            <person name="Adam C."/>
            <person name="Daum C."/>
            <person name="Floudas D."/>
            <person name="Sun H."/>
            <person name="Yadav J.S."/>
            <person name="Pangilinan J."/>
            <person name="Larsson K.H."/>
            <person name="Matsuura K."/>
            <person name="Barry K."/>
            <person name="Labutti K."/>
            <person name="Kuo R."/>
            <person name="Ohm R.A."/>
            <person name="Bhattacharya S.S."/>
            <person name="Shirouzu T."/>
            <person name="Yoshinaga Y."/>
            <person name="Martin F.M."/>
            <person name="Grigoriev I.V."/>
            <person name="Hibbett D.S."/>
        </authorList>
    </citation>
    <scope>NUCLEOTIDE SEQUENCE [LARGE SCALE GENOMIC DNA]</scope>
    <source>
        <strain evidence="1 2">L-15889</strain>
    </source>
</reference>
<keyword evidence="2" id="KW-1185">Reference proteome</keyword>
<dbReference type="AlphaFoldDB" id="A0A165SNR5"/>